<keyword evidence="3" id="KW-1185">Reference proteome</keyword>
<dbReference type="Proteomes" id="UP000059188">
    <property type="component" value="Unassembled WGS sequence"/>
</dbReference>
<evidence type="ECO:0000256" key="1">
    <source>
        <dbReference type="SAM" id="MobiDB-lite"/>
    </source>
</evidence>
<feature type="region of interest" description="Disordered" evidence="1">
    <location>
        <begin position="239"/>
        <end position="272"/>
    </location>
</feature>
<feature type="compositionally biased region" description="Low complexity" evidence="1">
    <location>
        <begin position="124"/>
        <end position="137"/>
    </location>
</feature>
<evidence type="ECO:0000313" key="2">
    <source>
        <dbReference type="EMBL" id="CEL62175.1"/>
    </source>
</evidence>
<feature type="compositionally biased region" description="Acidic residues" evidence="1">
    <location>
        <begin position="169"/>
        <end position="178"/>
    </location>
</feature>
<reference evidence="2 3" key="1">
    <citation type="submission" date="2014-11" db="EMBL/GenBank/DDBJ databases">
        <authorList>
            <person name="Wibberg Daniel"/>
        </authorList>
    </citation>
    <scope>NUCLEOTIDE SEQUENCE [LARGE SCALE GENOMIC DNA]</scope>
    <source>
        <strain evidence="2">Rhizoctonia solani AG1-IB 7/3/14</strain>
    </source>
</reference>
<dbReference type="EMBL" id="LN679722">
    <property type="protein sequence ID" value="CEL62175.1"/>
    <property type="molecule type" value="Genomic_DNA"/>
</dbReference>
<protein>
    <submittedName>
        <fullName evidence="2">Uncharacterized protein</fullName>
    </submittedName>
</protein>
<organism evidence="2 3">
    <name type="scientific">Thanatephorus cucumeris (strain AG1-IB / isolate 7/3/14)</name>
    <name type="common">Lettuce bottom rot fungus</name>
    <name type="synonym">Rhizoctonia solani</name>
    <dbReference type="NCBI Taxonomy" id="1108050"/>
    <lineage>
        <taxon>Eukaryota</taxon>
        <taxon>Fungi</taxon>
        <taxon>Dikarya</taxon>
        <taxon>Basidiomycota</taxon>
        <taxon>Agaricomycotina</taxon>
        <taxon>Agaricomycetes</taxon>
        <taxon>Cantharellales</taxon>
        <taxon>Ceratobasidiaceae</taxon>
        <taxon>Rhizoctonia</taxon>
        <taxon>Rhizoctonia solani AG-1</taxon>
    </lineage>
</organism>
<dbReference type="STRING" id="1108050.A0A0B7FWV1"/>
<sequence length="272" mass="29978">MIQSPAPGLIFAAPTGFPQDFRVLILRCLWETSPNQVPSYELHYNPYSNFPVLRSHVHPYTVILNAVPKIEKHLQIPADIDDATRRLYGDPPIIYNALTNAREAAPKPPRPRHGASHGSPFGLTTTRSTATRSSGRTPSHLSPPGTPNSSFNRSPTENSEPSNLKEPDTFDDQSDDFEGYSNDIFEDPGPNSHPPLPISNSNDSMHSSEPMGPVSSTFQVPLGLLRRQSLDEWVAGVKNARRCNELDEPETERSSESSCYGTEPARPPPTND</sequence>
<feature type="compositionally biased region" description="Polar residues" evidence="1">
    <location>
        <begin position="198"/>
        <end position="207"/>
    </location>
</feature>
<feature type="region of interest" description="Disordered" evidence="1">
    <location>
        <begin position="103"/>
        <end position="217"/>
    </location>
</feature>
<accession>A0A0B7FWV1</accession>
<gene>
    <name evidence="2" type="ORF">RSOLAG1IB_12511</name>
</gene>
<feature type="compositionally biased region" description="Polar residues" evidence="1">
    <location>
        <begin position="147"/>
        <end position="162"/>
    </location>
</feature>
<evidence type="ECO:0000313" key="3">
    <source>
        <dbReference type="Proteomes" id="UP000059188"/>
    </source>
</evidence>
<name>A0A0B7FWV1_THACB</name>
<dbReference type="AlphaFoldDB" id="A0A0B7FWV1"/>
<proteinExistence type="predicted"/>